<dbReference type="PANTHER" id="PTHR33514:SF13">
    <property type="entry name" value="PROTEIN ABCI12, CHLOROPLASTIC"/>
    <property type="match status" value="1"/>
</dbReference>
<evidence type="ECO:0000256" key="2">
    <source>
        <dbReference type="ARBA" id="ARBA00022692"/>
    </source>
</evidence>
<evidence type="ECO:0000256" key="3">
    <source>
        <dbReference type="ARBA" id="ARBA00022989"/>
    </source>
</evidence>
<dbReference type="Proteomes" id="UP000306544">
    <property type="component" value="Unassembled WGS sequence"/>
</dbReference>
<evidence type="ECO:0000256" key="4">
    <source>
        <dbReference type="ARBA" id="ARBA00023136"/>
    </source>
</evidence>
<sequence length="214" mass="23640">MRSRRRPRRLRPREQVLGRRAPGRSFLHRAPGGLKVLVLAIVTAAVLLIREPMVSLGVVVLVLVTAGAARVPLRMILVLVRRLWLLLTVLVVLQLMLNDLFTTAEVLSRILACLLAAQLLMLTTEPTELVGVLRRILTPLRFLGVRPGRVALAALITLRSIPYLADTFHLAGQQARARGLERDLRARTVPLLLGAVNHARNTGRALNARGIEEV</sequence>
<dbReference type="PANTHER" id="PTHR33514">
    <property type="entry name" value="PROTEIN ABCI12, CHLOROPLASTIC"/>
    <property type="match status" value="1"/>
</dbReference>
<evidence type="ECO:0000256" key="1">
    <source>
        <dbReference type="ARBA" id="ARBA00004141"/>
    </source>
</evidence>
<evidence type="ECO:0000256" key="5">
    <source>
        <dbReference type="SAM" id="Phobius"/>
    </source>
</evidence>
<organism evidence="6 7">
    <name type="scientific">Nesterenkonia sphaerica</name>
    <dbReference type="NCBI Taxonomy" id="1804988"/>
    <lineage>
        <taxon>Bacteria</taxon>
        <taxon>Bacillati</taxon>
        <taxon>Actinomycetota</taxon>
        <taxon>Actinomycetes</taxon>
        <taxon>Micrococcales</taxon>
        <taxon>Micrococcaceae</taxon>
        <taxon>Nesterenkonia</taxon>
    </lineage>
</organism>
<gene>
    <name evidence="6" type="ORF">FEF27_06400</name>
</gene>
<keyword evidence="2 5" id="KW-0812">Transmembrane</keyword>
<feature type="transmembrane region" description="Helical" evidence="5">
    <location>
        <begin position="83"/>
        <end position="101"/>
    </location>
</feature>
<keyword evidence="7" id="KW-1185">Reference proteome</keyword>
<dbReference type="RefSeq" id="WP_138170016.1">
    <property type="nucleotide sequence ID" value="NZ_VAWA01000006.1"/>
</dbReference>
<dbReference type="OrthoDB" id="509049at2"/>
<proteinExistence type="predicted"/>
<accession>A0A5R9AE22</accession>
<dbReference type="Pfam" id="PF02361">
    <property type="entry name" value="CbiQ"/>
    <property type="match status" value="1"/>
</dbReference>
<keyword evidence="4 5" id="KW-0472">Membrane</keyword>
<reference evidence="6 7" key="1">
    <citation type="submission" date="2019-05" db="EMBL/GenBank/DDBJ databases">
        <title>Nesterenkonia sp. GY239, isolated from the Southern Atlantic Ocean.</title>
        <authorList>
            <person name="Zhang G."/>
        </authorList>
    </citation>
    <scope>NUCLEOTIDE SEQUENCE [LARGE SCALE GENOMIC DNA]</scope>
    <source>
        <strain evidence="6 7">GY239</strain>
    </source>
</reference>
<evidence type="ECO:0000313" key="6">
    <source>
        <dbReference type="EMBL" id="TLP76873.1"/>
    </source>
</evidence>
<dbReference type="InterPro" id="IPR003339">
    <property type="entry name" value="ABC/ECF_trnsptr_transmembrane"/>
</dbReference>
<feature type="transmembrane region" description="Helical" evidence="5">
    <location>
        <begin position="26"/>
        <end position="47"/>
    </location>
</feature>
<protein>
    <submittedName>
        <fullName evidence="6">Energy-coupling factor transporter transmembrane protein EcfT</fullName>
    </submittedName>
</protein>
<keyword evidence="3 5" id="KW-1133">Transmembrane helix</keyword>
<comment type="subcellular location">
    <subcellularLocation>
        <location evidence="1">Membrane</location>
        <topology evidence="1">Multi-pass membrane protein</topology>
    </subcellularLocation>
</comment>
<dbReference type="GO" id="GO:0005886">
    <property type="term" value="C:plasma membrane"/>
    <property type="evidence" value="ECO:0007669"/>
    <property type="project" value="UniProtKB-ARBA"/>
</dbReference>
<evidence type="ECO:0000313" key="7">
    <source>
        <dbReference type="Proteomes" id="UP000306544"/>
    </source>
</evidence>
<feature type="transmembrane region" description="Helical" evidence="5">
    <location>
        <begin position="53"/>
        <end position="71"/>
    </location>
</feature>
<comment type="caution">
    <text evidence="6">The sequence shown here is derived from an EMBL/GenBank/DDBJ whole genome shotgun (WGS) entry which is preliminary data.</text>
</comment>
<name>A0A5R9AE22_9MICC</name>
<dbReference type="EMBL" id="VAWA01000006">
    <property type="protein sequence ID" value="TLP76873.1"/>
    <property type="molecule type" value="Genomic_DNA"/>
</dbReference>
<dbReference type="AlphaFoldDB" id="A0A5R9AE22"/>